<dbReference type="InterPro" id="IPR008979">
    <property type="entry name" value="Galactose-bd-like_sf"/>
</dbReference>
<dbReference type="RefSeq" id="WP_052546627.1">
    <property type="nucleotide sequence ID" value="NZ_JMCC02000008.1"/>
</dbReference>
<dbReference type="EMBL" id="JMCC02000008">
    <property type="protein sequence ID" value="KIG18859.1"/>
    <property type="molecule type" value="Genomic_DNA"/>
</dbReference>
<proteinExistence type="inferred from homology"/>
<dbReference type="Pfam" id="PF03561">
    <property type="entry name" value="Allantoicase"/>
    <property type="match status" value="2"/>
</dbReference>
<comment type="catalytic activity">
    <reaction evidence="2">
        <text>allantoate + H2O = (S)-ureidoglycolate + urea</text>
        <dbReference type="Rhea" id="RHEA:11016"/>
        <dbReference type="ChEBI" id="CHEBI:15377"/>
        <dbReference type="ChEBI" id="CHEBI:16199"/>
        <dbReference type="ChEBI" id="CHEBI:17536"/>
        <dbReference type="ChEBI" id="CHEBI:57296"/>
        <dbReference type="EC" id="3.5.3.4"/>
    </reaction>
</comment>
<evidence type="ECO:0000259" key="3">
    <source>
        <dbReference type="Pfam" id="PF03561"/>
    </source>
</evidence>
<dbReference type="UniPathway" id="UPA00395">
    <property type="reaction ID" value="UER00654"/>
</dbReference>
<comment type="pathway">
    <text evidence="2">Nitrogen metabolism; (S)-allantoin degradation; (S)-ureidoglycolate from allantoate (aminidohydrolase route): step 1/1.</text>
</comment>
<dbReference type="GO" id="GO:0006144">
    <property type="term" value="P:purine nucleobase metabolic process"/>
    <property type="evidence" value="ECO:0007669"/>
    <property type="project" value="UniProtKB-KW"/>
</dbReference>
<keyword evidence="2" id="KW-0659">Purine metabolism</keyword>
<dbReference type="InterPro" id="IPR015908">
    <property type="entry name" value="Allantoicase_dom"/>
</dbReference>
<evidence type="ECO:0000313" key="5">
    <source>
        <dbReference type="Proteomes" id="UP000031599"/>
    </source>
</evidence>
<dbReference type="InterPro" id="IPR005164">
    <property type="entry name" value="Allantoicase"/>
</dbReference>
<dbReference type="HAMAP" id="MF_00813">
    <property type="entry name" value="Allantoicase"/>
    <property type="match status" value="1"/>
</dbReference>
<evidence type="ECO:0000256" key="2">
    <source>
        <dbReference type="HAMAP-Rule" id="MF_00813"/>
    </source>
</evidence>
<dbReference type="GO" id="GO:0000256">
    <property type="term" value="P:allantoin catabolic process"/>
    <property type="evidence" value="ECO:0007669"/>
    <property type="project" value="UniProtKB-UniRule"/>
</dbReference>
<dbReference type="Proteomes" id="UP000031599">
    <property type="component" value="Unassembled WGS sequence"/>
</dbReference>
<organism evidence="4 5">
    <name type="scientific">Enhygromyxa salina</name>
    <dbReference type="NCBI Taxonomy" id="215803"/>
    <lineage>
        <taxon>Bacteria</taxon>
        <taxon>Pseudomonadati</taxon>
        <taxon>Myxococcota</taxon>
        <taxon>Polyangia</taxon>
        <taxon>Nannocystales</taxon>
        <taxon>Nannocystaceae</taxon>
        <taxon>Enhygromyxa</taxon>
    </lineage>
</organism>
<comment type="similarity">
    <text evidence="1 2">Belongs to the allantoicase family.</text>
</comment>
<accession>A0A0C1ZN19</accession>
<dbReference type="AlphaFoldDB" id="A0A0C1ZN19"/>
<evidence type="ECO:0000256" key="1">
    <source>
        <dbReference type="ARBA" id="ARBA00009242"/>
    </source>
</evidence>
<sequence>MITAPPAPSFPALVDLASASFGAEVLGCSNEFFAEASNLLTTTPAIFDPDRYTERGKWMDGWESRRRRSVGEDWCVIQLGVRGQLHALNLDTSHFLGNHAPLARVDACHCPGARTVDKLPAADSPEWFPVLEQSALAPGSHNLFTVTQSRPITHLRLTITPDGGVARLRAMGRVIPNWDRQPDQATHPTISPGDVDLAALRNGGRALACSDMFFSPMNNLIAPGRSTYMGGGWETRRKRGPGHDWILLELGAAGSLSVIEVDTGHFHGNNAQRCSVWGVHAPGASLADLLGQDRSHGGWHEVLPPSSIAADRWERIVAEHALGPDRREFISELEARGPFTHVRLETFPDGGVARLRVYGQPAPKPRAAAGDADGDPS</sequence>
<dbReference type="SUPFAM" id="SSF49785">
    <property type="entry name" value="Galactose-binding domain-like"/>
    <property type="match status" value="2"/>
</dbReference>
<feature type="domain" description="Allantoicase" evidence="3">
    <location>
        <begin position="22"/>
        <end position="174"/>
    </location>
</feature>
<dbReference type="PANTHER" id="PTHR12045">
    <property type="entry name" value="ALLANTOICASE"/>
    <property type="match status" value="1"/>
</dbReference>
<comment type="caution">
    <text evidence="4">The sequence shown here is derived from an EMBL/GenBank/DDBJ whole genome shotgun (WGS) entry which is preliminary data.</text>
</comment>
<dbReference type="EC" id="3.5.3.4" evidence="2"/>
<name>A0A0C1ZN19_9BACT</name>
<feature type="domain" description="Allantoicase" evidence="3">
    <location>
        <begin position="203"/>
        <end position="361"/>
    </location>
</feature>
<reference evidence="4 5" key="1">
    <citation type="submission" date="2014-12" db="EMBL/GenBank/DDBJ databases">
        <title>Genome assembly of Enhygromyxa salina DSM 15201.</title>
        <authorList>
            <person name="Sharma G."/>
            <person name="Subramanian S."/>
        </authorList>
    </citation>
    <scope>NUCLEOTIDE SEQUENCE [LARGE SCALE GENOMIC DNA]</scope>
    <source>
        <strain evidence="4 5">DSM 15201</strain>
    </source>
</reference>
<dbReference type="GO" id="GO:0004037">
    <property type="term" value="F:allantoicase activity"/>
    <property type="evidence" value="ECO:0007669"/>
    <property type="project" value="UniProtKB-UniRule"/>
</dbReference>
<dbReference type="PANTHER" id="PTHR12045:SF3">
    <property type="entry name" value="INACTIVE ALLANTOICASE-RELATED"/>
    <property type="match status" value="1"/>
</dbReference>
<dbReference type="Gene3D" id="2.60.120.260">
    <property type="entry name" value="Galactose-binding domain-like"/>
    <property type="match status" value="2"/>
</dbReference>
<evidence type="ECO:0000313" key="4">
    <source>
        <dbReference type="EMBL" id="KIG18859.1"/>
    </source>
</evidence>
<dbReference type="NCBIfam" id="TIGR02961">
    <property type="entry name" value="allantoicase"/>
    <property type="match status" value="1"/>
</dbReference>
<protein>
    <recommendedName>
        <fullName evidence="2">Probable allantoicase</fullName>
        <ecNumber evidence="2">3.5.3.4</ecNumber>
    </recommendedName>
    <alternativeName>
        <fullName evidence="2">Allantoate amidinohydrolase</fullName>
    </alternativeName>
</protein>
<keyword evidence="2" id="KW-0378">Hydrolase</keyword>
<gene>
    <name evidence="2" type="primary">alc</name>
    <name evidence="4" type="ORF">DB30_07195</name>
</gene>